<keyword evidence="5 6" id="KW-0472">Membrane</keyword>
<keyword evidence="4 6" id="KW-1133">Transmembrane helix</keyword>
<gene>
    <name evidence="7" type="ORF">JF888_15620</name>
</gene>
<dbReference type="GO" id="GO:0015171">
    <property type="term" value="F:amino acid transmembrane transporter activity"/>
    <property type="evidence" value="ECO:0007669"/>
    <property type="project" value="TreeGrafter"/>
</dbReference>
<evidence type="ECO:0000313" key="8">
    <source>
        <dbReference type="Proteomes" id="UP000620075"/>
    </source>
</evidence>
<feature type="transmembrane region" description="Helical" evidence="6">
    <location>
        <begin position="6"/>
        <end position="29"/>
    </location>
</feature>
<dbReference type="PIRSF" id="PIRSF006324">
    <property type="entry name" value="LeuE"/>
    <property type="match status" value="1"/>
</dbReference>
<dbReference type="EMBL" id="JAEKNQ010000060">
    <property type="protein sequence ID" value="MBJ7604584.1"/>
    <property type="molecule type" value="Genomic_DNA"/>
</dbReference>
<dbReference type="GO" id="GO:0005886">
    <property type="term" value="C:plasma membrane"/>
    <property type="evidence" value="ECO:0007669"/>
    <property type="project" value="UniProtKB-SubCell"/>
</dbReference>
<dbReference type="PANTHER" id="PTHR30086">
    <property type="entry name" value="ARGININE EXPORTER PROTEIN ARGO"/>
    <property type="match status" value="1"/>
</dbReference>
<sequence length="212" mass="22106">MLPTSHLWAFAVVAFVVIAVPGPSVMFTISRALTIGRRGALLTVVGNAVGECLQVVAVAFGIGALVERSILAYTVIKLVGAAYLIYLGVQAIRHRHKLTEVMAARMPTGTRLRVAADGFLVGVTNPKTIVFFVAALPQFVDRGAGDATTQILALGAVFPCIALICDGIWAFAAGTARTWFARSPRRMATIGGAGGLAMIGIGATLAVTGRKE</sequence>
<reference evidence="7 8" key="1">
    <citation type="submission" date="2020-10" db="EMBL/GenBank/DDBJ databases">
        <title>Ca. Dormibacterota MAGs.</title>
        <authorList>
            <person name="Montgomery K."/>
        </authorList>
    </citation>
    <scope>NUCLEOTIDE SEQUENCE [LARGE SCALE GENOMIC DNA]</scope>
    <source>
        <strain evidence="7">SC8811_S16_3</strain>
    </source>
</reference>
<evidence type="ECO:0000256" key="3">
    <source>
        <dbReference type="ARBA" id="ARBA00022692"/>
    </source>
</evidence>
<feature type="transmembrane region" description="Helical" evidence="6">
    <location>
        <begin position="41"/>
        <end position="64"/>
    </location>
</feature>
<evidence type="ECO:0000256" key="5">
    <source>
        <dbReference type="ARBA" id="ARBA00023136"/>
    </source>
</evidence>
<evidence type="ECO:0000256" key="6">
    <source>
        <dbReference type="SAM" id="Phobius"/>
    </source>
</evidence>
<name>A0A934KDS6_9BACT</name>
<proteinExistence type="predicted"/>
<dbReference type="Proteomes" id="UP000620075">
    <property type="component" value="Unassembled WGS sequence"/>
</dbReference>
<feature type="transmembrane region" description="Helical" evidence="6">
    <location>
        <begin position="114"/>
        <end position="139"/>
    </location>
</feature>
<keyword evidence="3 6" id="KW-0812">Transmembrane</keyword>
<dbReference type="AlphaFoldDB" id="A0A934KDS6"/>
<evidence type="ECO:0000256" key="2">
    <source>
        <dbReference type="ARBA" id="ARBA00022475"/>
    </source>
</evidence>
<accession>A0A934KDS6</accession>
<organism evidence="7 8">
    <name type="scientific">Candidatus Dormiibacter inghamiae</name>
    <dbReference type="NCBI Taxonomy" id="3127013"/>
    <lineage>
        <taxon>Bacteria</taxon>
        <taxon>Bacillati</taxon>
        <taxon>Candidatus Dormiibacterota</taxon>
        <taxon>Candidatus Dormibacteria</taxon>
        <taxon>Candidatus Dormibacterales</taxon>
        <taxon>Candidatus Dormibacteraceae</taxon>
        <taxon>Candidatus Dormiibacter</taxon>
    </lineage>
</organism>
<evidence type="ECO:0000313" key="7">
    <source>
        <dbReference type="EMBL" id="MBJ7604584.1"/>
    </source>
</evidence>
<dbReference type="InterPro" id="IPR001123">
    <property type="entry name" value="LeuE-type"/>
</dbReference>
<feature type="transmembrane region" description="Helical" evidence="6">
    <location>
        <begin position="70"/>
        <end position="93"/>
    </location>
</feature>
<evidence type="ECO:0000256" key="4">
    <source>
        <dbReference type="ARBA" id="ARBA00022989"/>
    </source>
</evidence>
<dbReference type="Pfam" id="PF01810">
    <property type="entry name" value="LysE"/>
    <property type="match status" value="1"/>
</dbReference>
<comment type="subcellular location">
    <subcellularLocation>
        <location evidence="1">Cell membrane</location>
        <topology evidence="1">Multi-pass membrane protein</topology>
    </subcellularLocation>
</comment>
<dbReference type="RefSeq" id="WP_338182460.1">
    <property type="nucleotide sequence ID" value="NZ_JAEKNQ010000060.1"/>
</dbReference>
<keyword evidence="2" id="KW-1003">Cell membrane</keyword>
<comment type="caution">
    <text evidence="7">The sequence shown here is derived from an EMBL/GenBank/DDBJ whole genome shotgun (WGS) entry which is preliminary data.</text>
</comment>
<dbReference type="PANTHER" id="PTHR30086:SF20">
    <property type="entry name" value="ARGININE EXPORTER PROTEIN ARGO-RELATED"/>
    <property type="match status" value="1"/>
</dbReference>
<evidence type="ECO:0000256" key="1">
    <source>
        <dbReference type="ARBA" id="ARBA00004651"/>
    </source>
</evidence>
<feature type="transmembrane region" description="Helical" evidence="6">
    <location>
        <begin position="151"/>
        <end position="175"/>
    </location>
</feature>
<protein>
    <submittedName>
        <fullName evidence="7">LysE family translocator</fullName>
    </submittedName>
</protein>
<feature type="transmembrane region" description="Helical" evidence="6">
    <location>
        <begin position="187"/>
        <end position="207"/>
    </location>
</feature>